<evidence type="ECO:0000313" key="8">
    <source>
        <dbReference type="Proteomes" id="UP000254701"/>
    </source>
</evidence>
<feature type="transmembrane region" description="Helical" evidence="5">
    <location>
        <begin position="257"/>
        <end position="279"/>
    </location>
</feature>
<dbReference type="InterPro" id="IPR036259">
    <property type="entry name" value="MFS_trans_sf"/>
</dbReference>
<dbReference type="RefSeq" id="WP_115732486.1">
    <property type="nucleotide sequence ID" value="NZ_BAAAVY010000002.1"/>
</dbReference>
<accession>A0A380WQT5</accession>
<dbReference type="GO" id="GO:0022857">
    <property type="term" value="F:transmembrane transporter activity"/>
    <property type="evidence" value="ECO:0007669"/>
    <property type="project" value="InterPro"/>
</dbReference>
<keyword evidence="3 5" id="KW-1133">Transmembrane helix</keyword>
<dbReference type="PROSITE" id="PS50850">
    <property type="entry name" value="MFS"/>
    <property type="match status" value="1"/>
</dbReference>
<keyword evidence="4 5" id="KW-0472">Membrane</keyword>
<evidence type="ECO:0000313" key="7">
    <source>
        <dbReference type="EMBL" id="SUU90504.1"/>
    </source>
</evidence>
<evidence type="ECO:0000256" key="3">
    <source>
        <dbReference type="ARBA" id="ARBA00022989"/>
    </source>
</evidence>
<organism evidence="7 8">
    <name type="scientific">Aminobacter aminovorans</name>
    <name type="common">Chelatobacter heintzii</name>
    <dbReference type="NCBI Taxonomy" id="83263"/>
    <lineage>
        <taxon>Bacteria</taxon>
        <taxon>Pseudomonadati</taxon>
        <taxon>Pseudomonadota</taxon>
        <taxon>Alphaproteobacteria</taxon>
        <taxon>Hyphomicrobiales</taxon>
        <taxon>Phyllobacteriaceae</taxon>
        <taxon>Aminobacter</taxon>
    </lineage>
</organism>
<dbReference type="Pfam" id="PF07690">
    <property type="entry name" value="MFS_1"/>
    <property type="match status" value="1"/>
</dbReference>
<evidence type="ECO:0000256" key="2">
    <source>
        <dbReference type="ARBA" id="ARBA00022692"/>
    </source>
</evidence>
<dbReference type="PANTHER" id="PTHR23501">
    <property type="entry name" value="MAJOR FACILITATOR SUPERFAMILY"/>
    <property type="match status" value="1"/>
</dbReference>
<feature type="transmembrane region" description="Helical" evidence="5">
    <location>
        <begin position="155"/>
        <end position="174"/>
    </location>
</feature>
<dbReference type="EMBL" id="UFSM01000001">
    <property type="protein sequence ID" value="SUU90504.1"/>
    <property type="molecule type" value="Genomic_DNA"/>
</dbReference>
<proteinExistence type="predicted"/>
<feature type="domain" description="Major facilitator superfamily (MFS) profile" evidence="6">
    <location>
        <begin position="5"/>
        <end position="450"/>
    </location>
</feature>
<feature type="transmembrane region" description="Helical" evidence="5">
    <location>
        <begin position="96"/>
        <end position="117"/>
    </location>
</feature>
<feature type="transmembrane region" description="Helical" evidence="5">
    <location>
        <begin position="40"/>
        <end position="63"/>
    </location>
</feature>
<feature type="transmembrane region" description="Helical" evidence="5">
    <location>
        <begin position="124"/>
        <end position="143"/>
    </location>
</feature>
<evidence type="ECO:0000256" key="4">
    <source>
        <dbReference type="ARBA" id="ARBA00023136"/>
    </source>
</evidence>
<feature type="transmembrane region" description="Helical" evidence="5">
    <location>
        <begin position="348"/>
        <end position="374"/>
    </location>
</feature>
<feature type="transmembrane region" description="Helical" evidence="5">
    <location>
        <begin position="220"/>
        <end position="237"/>
    </location>
</feature>
<feature type="transmembrane region" description="Helical" evidence="5">
    <location>
        <begin position="70"/>
        <end position="90"/>
    </location>
</feature>
<keyword evidence="2 5" id="KW-0812">Transmembrane</keyword>
<dbReference type="Gene3D" id="1.20.1250.20">
    <property type="entry name" value="MFS general substrate transporter like domains"/>
    <property type="match status" value="1"/>
</dbReference>
<dbReference type="GO" id="GO:0005886">
    <property type="term" value="C:plasma membrane"/>
    <property type="evidence" value="ECO:0007669"/>
    <property type="project" value="TreeGrafter"/>
</dbReference>
<gene>
    <name evidence="7" type="primary">hsrA</name>
    <name evidence="7" type="ORF">NCTC10684_03761</name>
</gene>
<feature type="transmembrane region" description="Helical" evidence="5">
    <location>
        <begin position="291"/>
        <end position="312"/>
    </location>
</feature>
<dbReference type="PANTHER" id="PTHR23501:SF1">
    <property type="entry name" value="TRANSPORT PROTEIN HSRA-RELATED"/>
    <property type="match status" value="1"/>
</dbReference>
<dbReference type="AlphaFoldDB" id="A0A380WQT5"/>
<feature type="transmembrane region" description="Helical" evidence="5">
    <location>
        <begin position="420"/>
        <end position="443"/>
    </location>
</feature>
<evidence type="ECO:0000256" key="1">
    <source>
        <dbReference type="ARBA" id="ARBA00004141"/>
    </source>
</evidence>
<feature type="transmembrane region" description="Helical" evidence="5">
    <location>
        <begin position="395"/>
        <end position="414"/>
    </location>
</feature>
<dbReference type="PRINTS" id="PR01036">
    <property type="entry name" value="TCRTETB"/>
</dbReference>
<reference evidence="7 8" key="1">
    <citation type="submission" date="2018-06" db="EMBL/GenBank/DDBJ databases">
        <authorList>
            <consortium name="Pathogen Informatics"/>
            <person name="Doyle S."/>
        </authorList>
    </citation>
    <scope>NUCLEOTIDE SEQUENCE [LARGE SCALE GENOMIC DNA]</scope>
    <source>
        <strain evidence="7 8">NCTC10684</strain>
    </source>
</reference>
<name>A0A380WQT5_AMIAI</name>
<sequence>MNRTTPLILAVALFMENMDSTVIATSLPAIATDIGTSPIALKLALTAYLVSLAIFIPISAWMADRFGAKLVFRVAIGVFMLGSVACALSNSLGAFVLARFLQGMGGSMMTPVARLVLVRTTEKSGLVSAMATLTIPALIGPLIGPPVGGFITTFFAWHWIFLINIPIGAIGIWLSGRFLPEIPPEPTRPLDVPGFFLSAIAASGIVFGLSVVSLPALPPVVGAVTIGIGVISALLYIRHARRAAHPLLQLKLFSNPVFRTAIAGGSLFRIGVGATPFLLPLLFQLGFGLTPFQSGMITFATAAGALSMKFVAPRILRTVGFRTVLLVAAGGSACLIAANGFFTAETPYLVILSVLFLAGFLRSMFFTSTNALVFADIEPAQSGQATSISAAAQQITVALGVAVGGGALEMWSVFTGQAIGGAGFTFAFLVIAVITALPILLFARMAPDAGRTISGHGGPERTAEEPQQL</sequence>
<evidence type="ECO:0000259" key="6">
    <source>
        <dbReference type="PROSITE" id="PS50850"/>
    </source>
</evidence>
<comment type="subcellular location">
    <subcellularLocation>
        <location evidence="1">Membrane</location>
        <topology evidence="1">Multi-pass membrane protein</topology>
    </subcellularLocation>
</comment>
<dbReference type="SUPFAM" id="SSF103473">
    <property type="entry name" value="MFS general substrate transporter"/>
    <property type="match status" value="1"/>
</dbReference>
<evidence type="ECO:0000256" key="5">
    <source>
        <dbReference type="SAM" id="Phobius"/>
    </source>
</evidence>
<feature type="transmembrane region" description="Helical" evidence="5">
    <location>
        <begin position="324"/>
        <end position="342"/>
    </location>
</feature>
<dbReference type="InterPro" id="IPR011701">
    <property type="entry name" value="MFS"/>
</dbReference>
<dbReference type="Gene3D" id="1.20.1720.10">
    <property type="entry name" value="Multidrug resistance protein D"/>
    <property type="match status" value="1"/>
</dbReference>
<dbReference type="Proteomes" id="UP000254701">
    <property type="component" value="Unassembled WGS sequence"/>
</dbReference>
<feature type="transmembrane region" description="Helical" evidence="5">
    <location>
        <begin position="195"/>
        <end position="214"/>
    </location>
</feature>
<dbReference type="InterPro" id="IPR020846">
    <property type="entry name" value="MFS_dom"/>
</dbReference>
<protein>
    <submittedName>
        <fullName evidence="7">High-copy suppressor of rspA</fullName>
    </submittedName>
</protein>
<dbReference type="OrthoDB" id="9812221at2"/>